<dbReference type="PANTHER" id="PTHR47640">
    <property type="entry name" value="TRNA SELENOCYSTEINE 1-ASSOCIATED PROTEIN 1-RELATED-RELATED"/>
    <property type="match status" value="1"/>
</dbReference>
<keyword evidence="1 2" id="KW-0694">RNA-binding</keyword>
<reference evidence="5" key="2">
    <citation type="submission" date="2014-01" db="EMBL/GenBank/DDBJ databases">
        <title>Evolution of pathogenesis and genome organization in the Tremellales.</title>
        <authorList>
            <person name="Cuomo C."/>
            <person name="Litvintseva A."/>
            <person name="Heitman J."/>
            <person name="Chen Y."/>
            <person name="Sun S."/>
            <person name="Springer D."/>
            <person name="Dromer F."/>
            <person name="Young S."/>
            <person name="Zeng Q."/>
            <person name="Chapman S."/>
            <person name="Gujja S."/>
            <person name="Saif S."/>
            <person name="Birren B."/>
        </authorList>
    </citation>
    <scope>NUCLEOTIDE SEQUENCE</scope>
    <source>
        <strain evidence="5">CBS 10118</strain>
    </source>
</reference>
<feature type="region of interest" description="Disordered" evidence="3">
    <location>
        <begin position="86"/>
        <end position="123"/>
    </location>
</feature>
<dbReference type="InterPro" id="IPR035979">
    <property type="entry name" value="RBD_domain_sf"/>
</dbReference>
<dbReference type="OrthoDB" id="2562741at2759"/>
<dbReference type="PROSITE" id="PS50102">
    <property type="entry name" value="RRM"/>
    <property type="match status" value="1"/>
</dbReference>
<feature type="region of interest" description="Disordered" evidence="3">
    <location>
        <begin position="236"/>
        <end position="256"/>
    </location>
</feature>
<dbReference type="Pfam" id="PF00076">
    <property type="entry name" value="RRM_1"/>
    <property type="match status" value="1"/>
</dbReference>
<dbReference type="AlphaFoldDB" id="A0A1B9FYI8"/>
<dbReference type="VEuPathDB" id="FungiDB:I302_06817"/>
<proteinExistence type="predicted"/>
<dbReference type="SUPFAM" id="SSF54928">
    <property type="entry name" value="RNA-binding domain, RBD"/>
    <property type="match status" value="1"/>
</dbReference>
<name>A0A1B9FYI8_9TREE</name>
<evidence type="ECO:0000256" key="3">
    <source>
        <dbReference type="SAM" id="MobiDB-lite"/>
    </source>
</evidence>
<dbReference type="InterPro" id="IPR012677">
    <property type="entry name" value="Nucleotide-bd_a/b_plait_sf"/>
</dbReference>
<feature type="region of interest" description="Disordered" evidence="3">
    <location>
        <begin position="32"/>
        <end position="51"/>
    </location>
</feature>
<dbReference type="EMBL" id="KI894023">
    <property type="protein sequence ID" value="OCF23833.1"/>
    <property type="molecule type" value="Genomic_DNA"/>
</dbReference>
<organism evidence="5">
    <name type="scientific">Kwoniella bestiolae CBS 10118</name>
    <dbReference type="NCBI Taxonomy" id="1296100"/>
    <lineage>
        <taxon>Eukaryota</taxon>
        <taxon>Fungi</taxon>
        <taxon>Dikarya</taxon>
        <taxon>Basidiomycota</taxon>
        <taxon>Agaricomycotina</taxon>
        <taxon>Tremellomycetes</taxon>
        <taxon>Tremellales</taxon>
        <taxon>Cryptococcaceae</taxon>
        <taxon>Kwoniella</taxon>
    </lineage>
</organism>
<feature type="domain" description="RRM" evidence="4">
    <location>
        <begin position="142"/>
        <end position="219"/>
    </location>
</feature>
<dbReference type="SMART" id="SM00360">
    <property type="entry name" value="RRM"/>
    <property type="match status" value="1"/>
</dbReference>
<dbReference type="PANTHER" id="PTHR47640:SF11">
    <property type="entry name" value="RNA-BINDING PROTEIN 42"/>
    <property type="match status" value="1"/>
</dbReference>
<evidence type="ECO:0000259" key="4">
    <source>
        <dbReference type="PROSITE" id="PS50102"/>
    </source>
</evidence>
<dbReference type="GO" id="GO:0003729">
    <property type="term" value="F:mRNA binding"/>
    <property type="evidence" value="ECO:0007669"/>
    <property type="project" value="InterPro"/>
</dbReference>
<reference evidence="5" key="1">
    <citation type="submission" date="2013-07" db="EMBL/GenBank/DDBJ databases">
        <title>The Genome Sequence of Cryptococcus bestiolae CBS10118.</title>
        <authorList>
            <consortium name="The Broad Institute Genome Sequencing Platform"/>
            <person name="Cuomo C."/>
            <person name="Litvintseva A."/>
            <person name="Chen Y."/>
            <person name="Heitman J."/>
            <person name="Sun S."/>
            <person name="Springer D."/>
            <person name="Dromer F."/>
            <person name="Young S.K."/>
            <person name="Zeng Q."/>
            <person name="Gargeya S."/>
            <person name="Fitzgerald M."/>
            <person name="Abouelleil A."/>
            <person name="Alvarado L."/>
            <person name="Berlin A.M."/>
            <person name="Chapman S.B."/>
            <person name="Dewar J."/>
            <person name="Goldberg J."/>
            <person name="Griggs A."/>
            <person name="Gujja S."/>
            <person name="Hansen M."/>
            <person name="Howarth C."/>
            <person name="Imamovic A."/>
            <person name="Larimer J."/>
            <person name="McCowan C."/>
            <person name="Murphy C."/>
            <person name="Pearson M."/>
            <person name="Priest M."/>
            <person name="Roberts A."/>
            <person name="Saif S."/>
            <person name="Shea T."/>
            <person name="Sykes S."/>
            <person name="Wortman J."/>
            <person name="Nusbaum C."/>
            <person name="Birren B."/>
        </authorList>
    </citation>
    <scope>NUCLEOTIDE SEQUENCE [LARGE SCALE GENOMIC DNA]</scope>
    <source>
        <strain evidence="5">CBS 10118</strain>
    </source>
</reference>
<protein>
    <submittedName>
        <fullName evidence="5">RNA recognition domain-containing protein (RRM)-containing protein</fullName>
    </submittedName>
</protein>
<sequence length="256" mass="28683">MSGQAGYNYTPEEQAAAWAAYYAQQGYTPDQISAALGTPSTASSSSTSAYGYGPGAGVQQTVYAAAQPGQFQPVYENDFLNQSSAYDPTVSQDLADKDKDKDKGKKKADIPQQGQKRETVIRKGNGKTWEDASLVEWDPKWFRLFVGDVSNDVNERTLDEAFSKYPSYCKCKVVRDRLSLKAKYGFIAFKDPEDFLKAWKEMDGKYVGNRPIRLTKIKDDKYGKIDTVQIGNRKAKQLEKIRKNKGKPLDGRPTPW</sequence>
<evidence type="ECO:0000256" key="2">
    <source>
        <dbReference type="PROSITE-ProRule" id="PRU00176"/>
    </source>
</evidence>
<dbReference type="Gene3D" id="3.30.70.330">
    <property type="match status" value="1"/>
</dbReference>
<feature type="compositionally biased region" description="Basic and acidic residues" evidence="3">
    <location>
        <begin position="94"/>
        <end position="121"/>
    </location>
</feature>
<accession>A0A1B9FYI8</accession>
<gene>
    <name evidence="5" type="ORF">I302_06817</name>
</gene>
<dbReference type="STRING" id="1296100.A0A1B9FYI8"/>
<evidence type="ECO:0000256" key="1">
    <source>
        <dbReference type="ARBA" id="ARBA00022884"/>
    </source>
</evidence>
<dbReference type="InterPro" id="IPR050825">
    <property type="entry name" value="RBM42_RBP45_47-like"/>
</dbReference>
<dbReference type="InterPro" id="IPR000504">
    <property type="entry name" value="RRM_dom"/>
</dbReference>
<evidence type="ECO:0000313" key="5">
    <source>
        <dbReference type="EMBL" id="OCF23833.1"/>
    </source>
</evidence>